<dbReference type="Proteomes" id="UP001202248">
    <property type="component" value="Unassembled WGS sequence"/>
</dbReference>
<evidence type="ECO:0000256" key="1">
    <source>
        <dbReference type="SAM" id="SignalP"/>
    </source>
</evidence>
<protein>
    <recommendedName>
        <fullName evidence="4">DUF4156 domain-containing protein</fullName>
    </recommendedName>
</protein>
<reference evidence="2 3" key="1">
    <citation type="submission" date="2022-02" db="EMBL/GenBank/DDBJ databases">
        <authorList>
            <person name="Min J."/>
        </authorList>
    </citation>
    <scope>NUCLEOTIDE SEQUENCE [LARGE SCALE GENOMIC DNA]</scope>
    <source>
        <strain evidence="2 3">GR10-1</strain>
    </source>
</reference>
<evidence type="ECO:0008006" key="4">
    <source>
        <dbReference type="Google" id="ProtNLM"/>
    </source>
</evidence>
<dbReference type="EMBL" id="JAKWBL010000002">
    <property type="protein sequence ID" value="MCH5598516.1"/>
    <property type="molecule type" value="Genomic_DNA"/>
</dbReference>
<keyword evidence="1" id="KW-0732">Signal</keyword>
<dbReference type="PROSITE" id="PS51257">
    <property type="entry name" value="PROKAR_LIPOPROTEIN"/>
    <property type="match status" value="1"/>
</dbReference>
<gene>
    <name evidence="2" type="ORF">MKP09_11645</name>
</gene>
<feature type="chain" id="PRO_5045365964" description="DUF4156 domain-containing protein" evidence="1">
    <location>
        <begin position="21"/>
        <end position="104"/>
    </location>
</feature>
<comment type="caution">
    <text evidence="2">The sequence shown here is derived from an EMBL/GenBank/DDBJ whole genome shotgun (WGS) entry which is preliminary data.</text>
</comment>
<sequence>MKPALLLMLSIILVSCSASIKSNFQSSNHPLTIEDKVAFLDVHHKVPENTKKLGEAKFGDTGFSTDCDFNSNLVKARKLARQNGANIVKVVEKNHRTCGVLVIG</sequence>
<keyword evidence="3" id="KW-1185">Reference proteome</keyword>
<organism evidence="2 3">
    <name type="scientific">Niabella ginsengisoli</name>
    <dbReference type="NCBI Taxonomy" id="522298"/>
    <lineage>
        <taxon>Bacteria</taxon>
        <taxon>Pseudomonadati</taxon>
        <taxon>Bacteroidota</taxon>
        <taxon>Chitinophagia</taxon>
        <taxon>Chitinophagales</taxon>
        <taxon>Chitinophagaceae</taxon>
        <taxon>Niabella</taxon>
    </lineage>
</organism>
<dbReference type="RefSeq" id="WP_240830178.1">
    <property type="nucleotide sequence ID" value="NZ_JAKWBL010000002.1"/>
</dbReference>
<name>A0ABS9SJH8_9BACT</name>
<evidence type="ECO:0000313" key="2">
    <source>
        <dbReference type="EMBL" id="MCH5598516.1"/>
    </source>
</evidence>
<proteinExistence type="predicted"/>
<feature type="signal peptide" evidence="1">
    <location>
        <begin position="1"/>
        <end position="20"/>
    </location>
</feature>
<accession>A0ABS9SJH8</accession>
<evidence type="ECO:0000313" key="3">
    <source>
        <dbReference type="Proteomes" id="UP001202248"/>
    </source>
</evidence>